<keyword evidence="1" id="KW-1133">Transmembrane helix</keyword>
<dbReference type="Proteomes" id="UP000186039">
    <property type="component" value="Unassembled WGS sequence"/>
</dbReference>
<dbReference type="PROSITE" id="PS51257">
    <property type="entry name" value="PROKAR_LIPOPROTEIN"/>
    <property type="match status" value="1"/>
</dbReference>
<keyword evidence="1" id="KW-0812">Transmembrane</keyword>
<dbReference type="EMBL" id="MJMH01000175">
    <property type="protein sequence ID" value="OLQ91083.1"/>
    <property type="molecule type" value="Genomic_DNA"/>
</dbReference>
<feature type="transmembrane region" description="Helical" evidence="1">
    <location>
        <begin position="137"/>
        <end position="156"/>
    </location>
</feature>
<evidence type="ECO:0000313" key="2">
    <source>
        <dbReference type="EMBL" id="OLQ91083.1"/>
    </source>
</evidence>
<feature type="transmembrane region" description="Helical" evidence="1">
    <location>
        <begin position="60"/>
        <end position="84"/>
    </location>
</feature>
<feature type="transmembrane region" description="Helical" evidence="1">
    <location>
        <begin position="96"/>
        <end position="117"/>
    </location>
</feature>
<sequence>MYRLVCGIGALALGLLLFGCYDWVFSSQWYVSLSGKLIVTALEAIPDLRSYLANSEFINLVRLVSIVQALVLSLIFALVFSAILGAFKGLISVVQYAIFGAFAAFMYFVLPALVTYIDNNFFASSLALPLKGSTGLLDVLIWYLPLMLSVFYIAGARRRQHARTERYWFR</sequence>
<accession>A0ABX3FHA9</accession>
<organism evidence="2 3">
    <name type="scientific">Vibrio panuliri</name>
    <dbReference type="NCBI Taxonomy" id="1381081"/>
    <lineage>
        <taxon>Bacteria</taxon>
        <taxon>Pseudomonadati</taxon>
        <taxon>Pseudomonadota</taxon>
        <taxon>Gammaproteobacteria</taxon>
        <taxon>Vibrionales</taxon>
        <taxon>Vibrionaceae</taxon>
        <taxon>Vibrio</taxon>
    </lineage>
</organism>
<protein>
    <submittedName>
        <fullName evidence="2">Uncharacterized protein</fullName>
    </submittedName>
</protein>
<reference evidence="2 3" key="1">
    <citation type="submission" date="2016-09" db="EMBL/GenBank/DDBJ databases">
        <title>Genomic Taxonomy of the Vibrionaceae.</title>
        <authorList>
            <person name="Gonzalez-Castillo A."/>
            <person name="Gomez-Gil B."/>
            <person name="Enciso-Ibarra K."/>
        </authorList>
    </citation>
    <scope>NUCLEOTIDE SEQUENCE [LARGE SCALE GENOMIC DNA]</scope>
    <source>
        <strain evidence="2 3">CAIM 1902</strain>
    </source>
</reference>
<gene>
    <name evidence="2" type="ORF">BIY20_10090</name>
</gene>
<dbReference type="RefSeq" id="WP_075715287.1">
    <property type="nucleotide sequence ID" value="NZ_AP019655.1"/>
</dbReference>
<evidence type="ECO:0000256" key="1">
    <source>
        <dbReference type="SAM" id="Phobius"/>
    </source>
</evidence>
<keyword evidence="3" id="KW-1185">Reference proteome</keyword>
<evidence type="ECO:0000313" key="3">
    <source>
        <dbReference type="Proteomes" id="UP000186039"/>
    </source>
</evidence>
<name>A0ABX3FHA9_9VIBR</name>
<proteinExistence type="predicted"/>
<keyword evidence="1" id="KW-0472">Membrane</keyword>
<comment type="caution">
    <text evidence="2">The sequence shown here is derived from an EMBL/GenBank/DDBJ whole genome shotgun (WGS) entry which is preliminary data.</text>
</comment>